<evidence type="ECO:0000313" key="2">
    <source>
        <dbReference type="Proteomes" id="UP001165960"/>
    </source>
</evidence>
<dbReference type="EMBL" id="QTSX02001525">
    <property type="protein sequence ID" value="KAJ9080761.1"/>
    <property type="molecule type" value="Genomic_DNA"/>
</dbReference>
<protein>
    <submittedName>
        <fullName evidence="1">Uncharacterized protein</fullName>
    </submittedName>
</protein>
<keyword evidence="2" id="KW-1185">Reference proteome</keyword>
<evidence type="ECO:0000313" key="1">
    <source>
        <dbReference type="EMBL" id="KAJ9080761.1"/>
    </source>
</evidence>
<reference evidence="1" key="1">
    <citation type="submission" date="2022-04" db="EMBL/GenBank/DDBJ databases">
        <title>Genome of the entomopathogenic fungus Entomophthora muscae.</title>
        <authorList>
            <person name="Elya C."/>
            <person name="Lovett B.R."/>
            <person name="Lee E."/>
            <person name="Macias A.M."/>
            <person name="Hajek A.E."/>
            <person name="De Bivort B.L."/>
            <person name="Kasson M.T."/>
            <person name="De Fine Licht H.H."/>
            <person name="Stajich J.E."/>
        </authorList>
    </citation>
    <scope>NUCLEOTIDE SEQUENCE</scope>
    <source>
        <strain evidence="1">Berkeley</strain>
    </source>
</reference>
<proteinExistence type="predicted"/>
<comment type="caution">
    <text evidence="1">The sequence shown here is derived from an EMBL/GenBank/DDBJ whole genome shotgun (WGS) entry which is preliminary data.</text>
</comment>
<organism evidence="1 2">
    <name type="scientific">Entomophthora muscae</name>
    <dbReference type="NCBI Taxonomy" id="34485"/>
    <lineage>
        <taxon>Eukaryota</taxon>
        <taxon>Fungi</taxon>
        <taxon>Fungi incertae sedis</taxon>
        <taxon>Zoopagomycota</taxon>
        <taxon>Entomophthoromycotina</taxon>
        <taxon>Entomophthoromycetes</taxon>
        <taxon>Entomophthorales</taxon>
        <taxon>Entomophthoraceae</taxon>
        <taxon>Entomophthora</taxon>
    </lineage>
</organism>
<dbReference type="Proteomes" id="UP001165960">
    <property type="component" value="Unassembled WGS sequence"/>
</dbReference>
<accession>A0ACC2U239</accession>
<sequence>MSACNSSQPSLRQVYQDLMAGMTDKDCKLFMQMTCSFWVWFLNQLIPAKSCQLQAQDCDTTVVGSEHCTVTHVEGEEEVDSIFVETEAPLIQLPCLGFKDLQY</sequence>
<gene>
    <name evidence="1" type="ORF">DSO57_1021563</name>
</gene>
<name>A0ACC2U239_9FUNG</name>